<protein>
    <submittedName>
        <fullName evidence="4">HlyD family efflux transporter periplasmic adaptor subunit</fullName>
    </submittedName>
</protein>
<keyword evidence="2" id="KW-0812">Transmembrane</keyword>
<dbReference type="Gene3D" id="2.40.50.100">
    <property type="match status" value="1"/>
</dbReference>
<dbReference type="Gene3D" id="1.10.287.470">
    <property type="entry name" value="Helix hairpin bin"/>
    <property type="match status" value="1"/>
</dbReference>
<evidence type="ECO:0000256" key="1">
    <source>
        <dbReference type="ARBA" id="ARBA00009477"/>
    </source>
</evidence>
<dbReference type="RefSeq" id="WP_164211379.1">
    <property type="nucleotide sequence ID" value="NZ_JAAGSC010000041.1"/>
</dbReference>
<keyword evidence="2" id="KW-1133">Transmembrane helix</keyword>
<gene>
    <name evidence="4" type="ORF">G3I74_09630</name>
</gene>
<feature type="domain" description="Multidrug resistance protein MdtA-like barrel-sandwich hybrid" evidence="3">
    <location>
        <begin position="56"/>
        <end position="244"/>
    </location>
</feature>
<keyword evidence="5" id="KW-1185">Reference proteome</keyword>
<dbReference type="Proteomes" id="UP000484885">
    <property type="component" value="Unassembled WGS sequence"/>
</dbReference>
<dbReference type="AlphaFoldDB" id="A0A845V196"/>
<organism evidence="4 5">
    <name type="scientific">Wenzhouxiangella limi</name>
    <dbReference type="NCBI Taxonomy" id="2707351"/>
    <lineage>
        <taxon>Bacteria</taxon>
        <taxon>Pseudomonadati</taxon>
        <taxon>Pseudomonadota</taxon>
        <taxon>Gammaproteobacteria</taxon>
        <taxon>Chromatiales</taxon>
        <taxon>Wenzhouxiangellaceae</taxon>
        <taxon>Wenzhouxiangella</taxon>
    </lineage>
</organism>
<dbReference type="PANTHER" id="PTHR30438:SF1">
    <property type="entry name" value="36 KDA ANTIGEN"/>
    <property type="match status" value="1"/>
</dbReference>
<accession>A0A845V196</accession>
<evidence type="ECO:0000313" key="5">
    <source>
        <dbReference type="Proteomes" id="UP000484885"/>
    </source>
</evidence>
<proteinExistence type="inferred from homology"/>
<comment type="similarity">
    <text evidence="1">Belongs to the membrane fusion protein (MFP) (TC 8.A.1) family.</text>
</comment>
<dbReference type="PANTHER" id="PTHR30438">
    <property type="entry name" value="36 KDA ANTIGEN-RELATED"/>
    <property type="match status" value="1"/>
</dbReference>
<name>A0A845V196_9GAMM</name>
<sequence>MSEPKPAPKPKSKRSLRLALVVIVLLAVAVVAALWIYRHFSRSEPVWLQGQIEATEVRVAAKVGGRVASVEVQRGQTVDKDQLLVVLDLPEVRARGRQVQAQVEAAQAMADKAESGAREEQIRAARAQWQAAEQQAEFASVSAERIERLHADGVVPAQRRDEAVAKAAAARGQAEAARQAWEIARDATRPEDRRAAMAQLSQAQSGLDEVQVTLDEAEQRAPAAGEISVTVVEPGEVVGPGSPLVVISRSDDPWLTLNLREDLLSAVQMGSELTGQLPALGRREVTFRVDYMAPLADFATWRSARDLGGFDLRTFEIRARPTALVEGLRPGMTVLIDERSLQ</sequence>
<evidence type="ECO:0000259" key="3">
    <source>
        <dbReference type="Pfam" id="PF25917"/>
    </source>
</evidence>
<dbReference type="InterPro" id="IPR058625">
    <property type="entry name" value="MdtA-like_BSH"/>
</dbReference>
<reference evidence="4 5" key="1">
    <citation type="submission" date="2020-02" db="EMBL/GenBank/DDBJ databases">
        <authorList>
            <person name="Zhang X.-Y."/>
        </authorList>
    </citation>
    <scope>NUCLEOTIDE SEQUENCE [LARGE SCALE GENOMIC DNA]</scope>
    <source>
        <strain evidence="4 5">C33</strain>
    </source>
</reference>
<evidence type="ECO:0000313" key="4">
    <source>
        <dbReference type="EMBL" id="NDY95990.1"/>
    </source>
</evidence>
<dbReference type="EMBL" id="JAAGSC010000041">
    <property type="protein sequence ID" value="NDY95990.1"/>
    <property type="molecule type" value="Genomic_DNA"/>
</dbReference>
<feature type="transmembrane region" description="Helical" evidence="2">
    <location>
        <begin position="18"/>
        <end position="37"/>
    </location>
</feature>
<dbReference type="Pfam" id="PF25917">
    <property type="entry name" value="BSH_RND"/>
    <property type="match status" value="1"/>
</dbReference>
<dbReference type="Gene3D" id="2.40.30.170">
    <property type="match status" value="1"/>
</dbReference>
<comment type="caution">
    <text evidence="4">The sequence shown here is derived from an EMBL/GenBank/DDBJ whole genome shotgun (WGS) entry which is preliminary data.</text>
</comment>
<keyword evidence="2" id="KW-0472">Membrane</keyword>
<evidence type="ECO:0000256" key="2">
    <source>
        <dbReference type="SAM" id="Phobius"/>
    </source>
</evidence>
<dbReference type="SUPFAM" id="SSF111369">
    <property type="entry name" value="HlyD-like secretion proteins"/>
    <property type="match status" value="2"/>
</dbReference>